<reference evidence="3" key="1">
    <citation type="submission" date="2011-01" db="EMBL/GenBank/DDBJ databases">
        <title>The Genome Sequence of Nematocida parisii strain ERTm3.</title>
        <authorList>
            <consortium name="The Broad Institute Genome Sequencing Platform"/>
            <consortium name="The Broad Institute Genome Sequencing Center for Infectious Disease"/>
            <person name="Cuomo C."/>
            <person name="Troemel E."/>
            <person name="Young S.K."/>
            <person name="Zeng Q."/>
            <person name="Gargeya S."/>
            <person name="Fitzgerald M."/>
            <person name="Haas B."/>
            <person name="Abouelleil A."/>
            <person name="Alvarado L."/>
            <person name="Arachchi H.M."/>
            <person name="Berlin A."/>
            <person name="Chapman S.B."/>
            <person name="Gearin G."/>
            <person name="Goldberg J."/>
            <person name="Griggs A."/>
            <person name="Gujja S."/>
            <person name="Hansen M."/>
            <person name="Heiman D."/>
            <person name="Howarth C."/>
            <person name="Larimer J."/>
            <person name="Lui A."/>
            <person name="MacDonald P.J.P."/>
            <person name="McCowen C."/>
            <person name="Montmayeur A."/>
            <person name="Murphy C."/>
            <person name="Neiman D."/>
            <person name="Pearson M."/>
            <person name="Priest M."/>
            <person name="Roberts A."/>
            <person name="Saif S."/>
            <person name="Shea T."/>
            <person name="Sisk P."/>
            <person name="Stolte C."/>
            <person name="Sykes S."/>
            <person name="Wortman J."/>
            <person name="Nusbaum C."/>
            <person name="Birren B."/>
        </authorList>
    </citation>
    <scope>NUCLEOTIDE SEQUENCE</scope>
    <source>
        <strain evidence="3">ERTm3</strain>
    </source>
</reference>
<evidence type="ECO:0000313" key="3">
    <source>
        <dbReference type="EMBL" id="EIJ88744.1"/>
    </source>
</evidence>
<dbReference type="Pfam" id="PF07716">
    <property type="entry name" value="bZIP_2"/>
    <property type="match status" value="1"/>
</dbReference>
<dbReference type="InterPro" id="IPR004827">
    <property type="entry name" value="bZIP"/>
</dbReference>
<dbReference type="SUPFAM" id="SSF57959">
    <property type="entry name" value="Leucine zipper domain"/>
    <property type="match status" value="1"/>
</dbReference>
<dbReference type="EMBL" id="GL870878">
    <property type="protein sequence ID" value="EIJ88744.1"/>
    <property type="molecule type" value="Genomic_DNA"/>
</dbReference>
<dbReference type="AlphaFoldDB" id="I3EHP7"/>
<dbReference type="GO" id="GO:0003700">
    <property type="term" value="F:DNA-binding transcription factor activity"/>
    <property type="evidence" value="ECO:0007669"/>
    <property type="project" value="InterPro"/>
</dbReference>
<name>I3EHP7_NEMP3</name>
<dbReference type="PROSITE" id="PS00036">
    <property type="entry name" value="BZIP_BASIC"/>
    <property type="match status" value="1"/>
</dbReference>
<dbReference type="InParanoid" id="I3EHP7"/>
<dbReference type="Proteomes" id="UP000002872">
    <property type="component" value="Unassembled WGS sequence"/>
</dbReference>
<dbReference type="OMA" id="QHINILY"/>
<dbReference type="InterPro" id="IPR046347">
    <property type="entry name" value="bZIP_sf"/>
</dbReference>
<dbReference type="Gene3D" id="1.20.5.170">
    <property type="match status" value="1"/>
</dbReference>
<keyword evidence="4" id="KW-1185">Reference proteome</keyword>
<evidence type="ECO:0000256" key="1">
    <source>
        <dbReference type="SAM" id="Coils"/>
    </source>
</evidence>
<dbReference type="OrthoDB" id="2187714at2759"/>
<keyword evidence="1" id="KW-0175">Coiled coil</keyword>
<evidence type="ECO:0000313" key="4">
    <source>
        <dbReference type="Proteomes" id="UP000002872"/>
    </source>
</evidence>
<dbReference type="PROSITE" id="PS50217">
    <property type="entry name" value="BZIP"/>
    <property type="match status" value="1"/>
</dbReference>
<feature type="coiled-coil region" evidence="1">
    <location>
        <begin position="50"/>
        <end position="77"/>
    </location>
</feature>
<evidence type="ECO:0000259" key="2">
    <source>
        <dbReference type="PROSITE" id="PS50217"/>
    </source>
</evidence>
<dbReference type="VEuPathDB" id="MicrosporidiaDB:NEQG_01434"/>
<organism evidence="3 4">
    <name type="scientific">Nematocida parisii (strain ERTm3)</name>
    <name type="common">Nematode killer fungus</name>
    <dbReference type="NCBI Taxonomy" id="935791"/>
    <lineage>
        <taxon>Eukaryota</taxon>
        <taxon>Fungi</taxon>
        <taxon>Fungi incertae sedis</taxon>
        <taxon>Microsporidia</taxon>
        <taxon>Nematocida</taxon>
    </lineage>
</organism>
<sequence length="170" mass="20141">MKQYKRIGELYQDEKSDQCRGLPRADLLYKKDREITEREQEDSREEAQVIAQAILSIKSIETELDRKEKNRIAAKKSREKRLQYIEDIEYQLYHEKAKNHRLHQHINILYNVLEKLLVETEISLAEKRSGILQLASIFVGCDEYISLPTKHKEIIGKLKYFLFTSKTSDI</sequence>
<dbReference type="SMART" id="SM00338">
    <property type="entry name" value="BRLZ"/>
    <property type="match status" value="1"/>
</dbReference>
<gene>
    <name evidence="3" type="ORF">NEQG_01434</name>
</gene>
<dbReference type="HOGENOM" id="CLU_1578946_0_0_1"/>
<feature type="domain" description="BZIP" evidence="2">
    <location>
        <begin position="66"/>
        <end position="116"/>
    </location>
</feature>
<protein>
    <recommendedName>
        <fullName evidence="2">BZIP domain-containing protein</fullName>
    </recommendedName>
</protein>
<proteinExistence type="predicted"/>
<accession>I3EHP7</accession>